<accession>A0A847EUB3</accession>
<proteinExistence type="predicted"/>
<dbReference type="InterPro" id="IPR013783">
    <property type="entry name" value="Ig-like_fold"/>
</dbReference>
<protein>
    <recommendedName>
        <fullName evidence="4">Fibronectin type-III domain-containing protein</fullName>
    </recommendedName>
</protein>
<feature type="region of interest" description="Disordered" evidence="1">
    <location>
        <begin position="141"/>
        <end position="162"/>
    </location>
</feature>
<reference evidence="2 3" key="1">
    <citation type="journal article" date="2020" name="Biotechnol. Biofuels">
        <title>New insights from the biogas microbiome by comprehensive genome-resolved metagenomics of nearly 1600 species originating from multiple anaerobic digesters.</title>
        <authorList>
            <person name="Campanaro S."/>
            <person name="Treu L."/>
            <person name="Rodriguez-R L.M."/>
            <person name="Kovalovszki A."/>
            <person name="Ziels R.M."/>
            <person name="Maus I."/>
            <person name="Zhu X."/>
            <person name="Kougias P.G."/>
            <person name="Basile A."/>
            <person name="Luo G."/>
            <person name="Schluter A."/>
            <person name="Konstantinidis K.T."/>
            <person name="Angelidaki I."/>
        </authorList>
    </citation>
    <scope>NUCLEOTIDE SEQUENCE [LARGE SCALE GENOMIC DNA]</scope>
    <source>
        <strain evidence="2">AS06rmzACSIP_421</strain>
    </source>
</reference>
<comment type="caution">
    <text evidence="2">The sequence shown here is derived from an EMBL/GenBank/DDBJ whole genome shotgun (WGS) entry which is preliminary data.</text>
</comment>
<dbReference type="AlphaFoldDB" id="A0A847EUB3"/>
<organism evidence="2 3">
    <name type="scientific">Candidatus Dojkabacteria bacterium</name>
    <dbReference type="NCBI Taxonomy" id="2099670"/>
    <lineage>
        <taxon>Bacteria</taxon>
        <taxon>Candidatus Dojkabacteria</taxon>
    </lineage>
</organism>
<evidence type="ECO:0008006" key="4">
    <source>
        <dbReference type="Google" id="ProtNLM"/>
    </source>
</evidence>
<evidence type="ECO:0000313" key="2">
    <source>
        <dbReference type="EMBL" id="NLE31148.1"/>
    </source>
</evidence>
<gene>
    <name evidence="2" type="ORF">GX618_02650</name>
</gene>
<dbReference type="Pfam" id="PF25788">
    <property type="entry name" value="Ig_Rha78A_N"/>
    <property type="match status" value="2"/>
</dbReference>
<dbReference type="PANTHER" id="PTHR33307">
    <property type="entry name" value="ALPHA-RHAMNOSIDASE (EUROFUNG)"/>
    <property type="match status" value="1"/>
</dbReference>
<evidence type="ECO:0000313" key="3">
    <source>
        <dbReference type="Proteomes" id="UP000554004"/>
    </source>
</evidence>
<feature type="compositionally biased region" description="Low complexity" evidence="1">
    <location>
        <begin position="29"/>
        <end position="39"/>
    </location>
</feature>
<feature type="non-terminal residue" evidence="2">
    <location>
        <position position="1"/>
    </location>
</feature>
<dbReference type="InterPro" id="IPR016007">
    <property type="entry name" value="Alpha_rhamnosid"/>
</dbReference>
<dbReference type="Gene3D" id="2.60.40.10">
    <property type="entry name" value="Immunoglobulins"/>
    <property type="match status" value="2"/>
</dbReference>
<sequence>TNPSTQITASRAVTPATAVAISGTTTVSSINTNPNTPSSLLTESSTNPTKVTDTTPEFSAIFTDINPSDTGTYYQIEVNTQSDFLGTTIWDSTKTSTGPITNGSRSSNISYAGTTLTINGTTYYWRMKFWDNNGGESSWSSTAQFTMSGPPSAPSSPKVDGSTNPTQIFSTTPEFTALHSDPNGDNAVYYEIEVNSNSSFTGTVIWDTNKTAMTSTATDQYMPDVTYAGTALTGDSNITYYWRIRFWDSDDNVSDWSTTATFTDFVQEEQYIQMEGVLLERLNIN</sequence>
<dbReference type="EMBL" id="JAAZAL010000099">
    <property type="protein sequence ID" value="NLE31148.1"/>
    <property type="molecule type" value="Genomic_DNA"/>
</dbReference>
<dbReference type="Proteomes" id="UP000554004">
    <property type="component" value="Unassembled WGS sequence"/>
</dbReference>
<feature type="compositionally biased region" description="Polar residues" evidence="1">
    <location>
        <begin position="40"/>
        <end position="53"/>
    </location>
</feature>
<name>A0A847EUB3_9BACT</name>
<dbReference type="PANTHER" id="PTHR33307:SF11">
    <property type="entry name" value="ALPHA-L-RHAMNOSIDASE"/>
    <property type="match status" value="1"/>
</dbReference>
<evidence type="ECO:0000256" key="1">
    <source>
        <dbReference type="SAM" id="MobiDB-lite"/>
    </source>
</evidence>
<feature type="region of interest" description="Disordered" evidence="1">
    <location>
        <begin position="29"/>
        <end position="53"/>
    </location>
</feature>